<organism evidence="3">
    <name type="scientific">Caulerpa racemosa</name>
    <name type="common">Green alga</name>
    <dbReference type="NCBI Taxonomy" id="76317"/>
    <lineage>
        <taxon>Eukaryota</taxon>
        <taxon>Viridiplantae</taxon>
        <taxon>Chlorophyta</taxon>
        <taxon>core chlorophytes</taxon>
        <taxon>Ulvophyceae</taxon>
        <taxon>TCBD clade</taxon>
        <taxon>Bryopsidales</taxon>
        <taxon>Halimedineae</taxon>
        <taxon>Caulerpaceae</taxon>
        <taxon>Caulerpa</taxon>
    </lineage>
</organism>
<keyword evidence="2" id="KW-1133">Transmembrane helix</keyword>
<accession>A0A1I9LKC8</accession>
<reference evidence="3" key="1">
    <citation type="submission" date="2015-10" db="EMBL/GenBank/DDBJ databases">
        <title>Complete chloroplast Genomes for Caulerpa racemosa and Codium decorticatum (Bryopsidales, Chlorophyta) and Comparative Analyses of Five Siphonous Green Seaweed Plastomes.</title>
        <authorList>
            <person name="Lam D.W."/>
            <person name="Lopez-Bautista J.M."/>
        </authorList>
    </citation>
    <scope>NUCLEOTIDE SEQUENCE</scope>
</reference>
<geneLocation type="chloroplast" evidence="3"/>
<name>A0A1I9LKC8_CAURA</name>
<dbReference type="RefSeq" id="YP_009326774.1">
    <property type="nucleotide sequence ID" value="NC_032042.1"/>
</dbReference>
<feature type="transmembrane region" description="Helical" evidence="2">
    <location>
        <begin position="341"/>
        <end position="364"/>
    </location>
</feature>
<feature type="transmembrane region" description="Helical" evidence="2">
    <location>
        <begin position="521"/>
        <end position="542"/>
    </location>
</feature>
<dbReference type="EMBL" id="KT946602">
    <property type="protein sequence ID" value="ANJ70789.1"/>
    <property type="molecule type" value="Genomic_DNA"/>
</dbReference>
<keyword evidence="2" id="KW-0812">Transmembrane</keyword>
<feature type="region of interest" description="Disordered" evidence="1">
    <location>
        <begin position="271"/>
        <end position="291"/>
    </location>
</feature>
<feature type="transmembrane region" description="Helical" evidence="2">
    <location>
        <begin position="464"/>
        <end position="483"/>
    </location>
</feature>
<keyword evidence="2" id="KW-0472">Membrane</keyword>
<protein>
    <submittedName>
        <fullName evidence="3">Uncharacterized protein</fullName>
    </submittedName>
</protein>
<gene>
    <name evidence="3" type="primary">orf12</name>
</gene>
<keyword evidence="3" id="KW-0934">Plastid</keyword>
<evidence type="ECO:0000256" key="2">
    <source>
        <dbReference type="SAM" id="Phobius"/>
    </source>
</evidence>
<sequence length="726" mass="81304">MLSMLTKINKFLKLNRKTARIQTKLINQKPLQEAPIDRGDIVYSTDVDLDRLFLPNCNIQKDYVPPFYQDELDIKQSLVNDWESVASPPEPSLGNGKLDLDAAHKQFKENMSAGAREDLADTTAYQLYLERNQNRNLLLIDSRLLGHRVPWSKIDQIDVGLEAEIDAKLSSQSFERVQASVAREIASAIRQEGALKNIRDTRSQVTENLNQMLEDEISGQQQIVDDIRFQEMDHYVHQQIDTATQKHLDESLKLIKNHLNSLKPGQLKESLNSIGIEPPTPRCTSNHLPRGSVYLGKDSVSDFSSNDGDGFEPPGNGGGGSNGPGDDDFSGDSPNSPGMGYYALMILFWGTLLSTLKIISSFIIGKLNFNSLNLLDLLEKWLGQEQIEDTPSEDYKPEEHPKVIVRKLSLRKLSLRKLSLGKLSLRKLSLRKLSLRKLSLRKLSLRKLSLRKLSLGKASLRTRLPSLVPLVVAGTGLVAWSYLLSPENLLRCLNLFFNLSAMLGRSFGRLLLYVIPQPLQAVAILLGNGVAQVFSFTGRILIPAIMLSRTLMVLGLKLYVLLKLATFGVELCRLFSILSPPWLKKGVQQAVEAVESSNQIEPTSSITESPFLFGFLKSVVVFLFPFVPLPENKGLKLAGWALFMFLVNRDTVYTTVLVDKLLEYPSVVKLLSCVLGRFACIFITINLSKELKEKDSKFIIWLFYGSLYYYKVFGLALSASSNLLPV</sequence>
<feature type="region of interest" description="Disordered" evidence="1">
    <location>
        <begin position="303"/>
        <end position="334"/>
    </location>
</feature>
<proteinExistence type="predicted"/>
<dbReference type="AlphaFoldDB" id="A0A1I9LKC8"/>
<feature type="transmembrane region" description="Helical" evidence="2">
    <location>
        <begin position="699"/>
        <end position="719"/>
    </location>
</feature>
<evidence type="ECO:0000313" key="3">
    <source>
        <dbReference type="EMBL" id="ANJ70789.1"/>
    </source>
</evidence>
<dbReference type="GeneID" id="30511920"/>
<evidence type="ECO:0000256" key="1">
    <source>
        <dbReference type="SAM" id="MobiDB-lite"/>
    </source>
</evidence>
<keyword evidence="3" id="KW-0150">Chloroplast</keyword>